<dbReference type="EMBL" id="BSEV01000001">
    <property type="protein sequence ID" value="GLK07809.1"/>
    <property type="molecule type" value="Genomic_DNA"/>
</dbReference>
<dbReference type="InterPro" id="IPR042106">
    <property type="entry name" value="Nuo/plastoQ_OxRdtase_6_NuoJ"/>
</dbReference>
<dbReference type="InterPro" id="IPR001457">
    <property type="entry name" value="NADH_UbQ/plastoQ_OxRdtase_su6"/>
</dbReference>
<organism evidence="3 4">
    <name type="scientific">Streptosporangium carneum</name>
    <dbReference type="NCBI Taxonomy" id="47481"/>
    <lineage>
        <taxon>Bacteria</taxon>
        <taxon>Bacillati</taxon>
        <taxon>Actinomycetota</taxon>
        <taxon>Actinomycetes</taxon>
        <taxon>Streptosporangiales</taxon>
        <taxon>Streptosporangiaceae</taxon>
        <taxon>Streptosporangium</taxon>
    </lineage>
</organism>
<comment type="similarity">
    <text evidence="1">Belongs to the complex I subunit 6 family.</text>
</comment>
<dbReference type="EC" id="7.1.1.-" evidence="1"/>
<reference evidence="3" key="2">
    <citation type="submission" date="2023-01" db="EMBL/GenBank/DDBJ databases">
        <authorList>
            <person name="Sun Q."/>
            <person name="Evtushenko L."/>
        </authorList>
    </citation>
    <scope>NUCLEOTIDE SEQUENCE</scope>
    <source>
        <strain evidence="3">VKM Ac-2007</strain>
    </source>
</reference>
<protein>
    <recommendedName>
        <fullName evidence="1">NADH-quinone oxidoreductase subunit J</fullName>
        <ecNumber evidence="1">7.1.1.-</ecNumber>
    </recommendedName>
</protein>
<dbReference type="Proteomes" id="UP001143474">
    <property type="component" value="Unassembled WGS sequence"/>
</dbReference>
<accession>A0A9W6MAY7</accession>
<evidence type="ECO:0000313" key="3">
    <source>
        <dbReference type="EMBL" id="GLK07809.1"/>
    </source>
</evidence>
<feature type="region of interest" description="Disordered" evidence="2">
    <location>
        <begin position="255"/>
        <end position="323"/>
    </location>
</feature>
<keyword evidence="1" id="KW-0472">Membrane</keyword>
<dbReference type="NCBIfam" id="NF005165">
    <property type="entry name" value="PRK06638.1-5"/>
    <property type="match status" value="1"/>
</dbReference>
<keyword evidence="1" id="KW-0812">Transmembrane</keyword>
<dbReference type="PANTHER" id="PTHR33269">
    <property type="entry name" value="NADH-UBIQUINONE OXIDOREDUCTASE CHAIN 6"/>
    <property type="match status" value="1"/>
</dbReference>
<comment type="function">
    <text evidence="1">NDH-1 shuttles electrons from NADH, via FMN and iron-sulfur (Fe-S) centers, to quinones in the respiratory chain. Couples the redox reaction to proton translocation (for every two electrons transferred, four hydrogen ions are translocated across the cytoplasmic membrane), and thus conserves the redox energy in a proton gradient.</text>
</comment>
<keyword evidence="1" id="KW-0874">Quinone</keyword>
<evidence type="ECO:0000256" key="1">
    <source>
        <dbReference type="RuleBase" id="RU004429"/>
    </source>
</evidence>
<keyword evidence="4" id="KW-1185">Reference proteome</keyword>
<dbReference type="GO" id="GO:0008137">
    <property type="term" value="F:NADH dehydrogenase (ubiquinone) activity"/>
    <property type="evidence" value="ECO:0007669"/>
    <property type="project" value="UniProtKB-UniRule"/>
</dbReference>
<name>A0A9W6MAY7_9ACTN</name>
<keyword evidence="1" id="KW-0520">NAD</keyword>
<dbReference type="Pfam" id="PF00499">
    <property type="entry name" value="Oxidored_q3"/>
    <property type="match status" value="1"/>
</dbReference>
<dbReference type="Gene3D" id="1.20.120.1200">
    <property type="entry name" value="NADH-ubiquinone/plastoquinone oxidoreductase chain 6, subunit NuoJ"/>
    <property type="match status" value="1"/>
</dbReference>
<sequence length="323" mass="33967">MGETITFWVLAVVSVAGALGLVFSRKAVYSALMLGVVMLSLAVLYAVQDAPFLAAVQIIVYTGAVMMLFLFVLMLVGVDSADSLVETIKGQRFWAAVAGLGFAALLALGIGNVTLSPAAGLGNAVKQAGGNVPSLAQLVFTRHVFAFEVTSALLITAALGAMVLAHRERVRPKATQRDLARARFSGPQPSPLPGPGTYALHNAIDMPALLPDGTLSPKSINRVLARHDEEAGVTPTDPRKAAIVKQLLAKDVLVEDGSGGGGDEEARDDDAVHDTAREGAHDVVKDNVVRDDVTDMDVQDDAVRDDVARSGDVEEAAHREDVK</sequence>
<evidence type="ECO:0000256" key="2">
    <source>
        <dbReference type="SAM" id="MobiDB-lite"/>
    </source>
</evidence>
<feature type="compositionally biased region" description="Basic and acidic residues" evidence="2">
    <location>
        <begin position="269"/>
        <end position="293"/>
    </location>
</feature>
<dbReference type="GO" id="GO:0005886">
    <property type="term" value="C:plasma membrane"/>
    <property type="evidence" value="ECO:0007669"/>
    <property type="project" value="UniProtKB-SubCell"/>
</dbReference>
<dbReference type="PANTHER" id="PTHR33269:SF19">
    <property type="entry name" value="NADH-QUINONE OXIDOREDUCTASE SUBUNIT J"/>
    <property type="match status" value="1"/>
</dbReference>
<feature type="compositionally biased region" description="Basic and acidic residues" evidence="2">
    <location>
        <begin position="301"/>
        <end position="323"/>
    </location>
</feature>
<feature type="transmembrane region" description="Helical" evidence="1">
    <location>
        <begin position="93"/>
        <end position="115"/>
    </location>
</feature>
<dbReference type="RefSeq" id="WP_271216308.1">
    <property type="nucleotide sequence ID" value="NZ_BAAAVD010000033.1"/>
</dbReference>
<comment type="subcellular location">
    <subcellularLocation>
        <location evidence="1">Cell membrane</location>
        <topology evidence="1">Multi-pass membrane protein</topology>
    </subcellularLocation>
</comment>
<feature type="transmembrane region" description="Helical" evidence="1">
    <location>
        <begin position="144"/>
        <end position="165"/>
    </location>
</feature>
<gene>
    <name evidence="3" type="ORF">GCM10017600_12140</name>
</gene>
<keyword evidence="1" id="KW-1133">Transmembrane helix</keyword>
<proteinExistence type="inferred from homology"/>
<keyword evidence="1" id="KW-1003">Cell membrane</keyword>
<comment type="catalytic activity">
    <reaction evidence="1">
        <text>a quinone + NADH + 5 H(+)(in) = a quinol + NAD(+) + 4 H(+)(out)</text>
        <dbReference type="Rhea" id="RHEA:57888"/>
        <dbReference type="ChEBI" id="CHEBI:15378"/>
        <dbReference type="ChEBI" id="CHEBI:24646"/>
        <dbReference type="ChEBI" id="CHEBI:57540"/>
        <dbReference type="ChEBI" id="CHEBI:57945"/>
        <dbReference type="ChEBI" id="CHEBI:132124"/>
    </reaction>
</comment>
<evidence type="ECO:0000313" key="4">
    <source>
        <dbReference type="Proteomes" id="UP001143474"/>
    </source>
</evidence>
<dbReference type="GO" id="GO:0048038">
    <property type="term" value="F:quinone binding"/>
    <property type="evidence" value="ECO:0007669"/>
    <property type="project" value="UniProtKB-UniRule"/>
</dbReference>
<comment type="caution">
    <text evidence="3">The sequence shown here is derived from an EMBL/GenBank/DDBJ whole genome shotgun (WGS) entry which is preliminary data.</text>
</comment>
<feature type="transmembrane region" description="Helical" evidence="1">
    <location>
        <begin position="58"/>
        <end position="81"/>
    </location>
</feature>
<feature type="transmembrane region" description="Helical" evidence="1">
    <location>
        <begin position="6"/>
        <end position="23"/>
    </location>
</feature>
<reference evidence="3" key="1">
    <citation type="journal article" date="2014" name="Int. J. Syst. Evol. Microbiol.">
        <title>Complete genome sequence of Corynebacterium casei LMG S-19264T (=DSM 44701T), isolated from a smear-ripened cheese.</title>
        <authorList>
            <consortium name="US DOE Joint Genome Institute (JGI-PGF)"/>
            <person name="Walter F."/>
            <person name="Albersmeier A."/>
            <person name="Kalinowski J."/>
            <person name="Ruckert C."/>
        </authorList>
    </citation>
    <scope>NUCLEOTIDE SEQUENCE</scope>
    <source>
        <strain evidence="3">VKM Ac-2007</strain>
    </source>
</reference>
<dbReference type="AlphaFoldDB" id="A0A9W6MAY7"/>
<feature type="transmembrane region" description="Helical" evidence="1">
    <location>
        <begin position="28"/>
        <end position="46"/>
    </location>
</feature>